<evidence type="ECO:0000313" key="3">
    <source>
        <dbReference type="EMBL" id="MBJ6372675.1"/>
    </source>
</evidence>
<dbReference type="Pfam" id="PF09835">
    <property type="entry name" value="DUF2062"/>
    <property type="match status" value="1"/>
</dbReference>
<comment type="caution">
    <text evidence="3">The sequence shown here is derived from an EMBL/GenBank/DDBJ whole genome shotgun (WGS) entry which is preliminary data.</text>
</comment>
<feature type="transmembrane region" description="Helical" evidence="1">
    <location>
        <begin position="50"/>
        <end position="73"/>
    </location>
</feature>
<accession>A0A8J7LWW4</accession>
<keyword evidence="1" id="KW-1133">Transmembrane helix</keyword>
<dbReference type="PANTHER" id="PTHR40547:SF1">
    <property type="entry name" value="SLL0298 PROTEIN"/>
    <property type="match status" value="1"/>
</dbReference>
<dbReference type="InterPro" id="IPR018639">
    <property type="entry name" value="DUF2062"/>
</dbReference>
<reference evidence="3" key="1">
    <citation type="submission" date="2020-12" db="EMBL/GenBank/DDBJ databases">
        <title>Sedimentitalea sp. nov., isolated from sand in Incheon.</title>
        <authorList>
            <person name="Kim W."/>
        </authorList>
    </citation>
    <scope>NUCLEOTIDE SEQUENCE</scope>
    <source>
        <strain evidence="3">CAU 1593</strain>
    </source>
</reference>
<feature type="transmembrane region" description="Helical" evidence="1">
    <location>
        <begin position="159"/>
        <end position="185"/>
    </location>
</feature>
<name>A0A8J7LWW4_9RHOB</name>
<organism evidence="3 4">
    <name type="scientific">Sedimentitalea arenosa</name>
    <dbReference type="NCBI Taxonomy" id="2798803"/>
    <lineage>
        <taxon>Bacteria</taxon>
        <taxon>Pseudomonadati</taxon>
        <taxon>Pseudomonadota</taxon>
        <taxon>Alphaproteobacteria</taxon>
        <taxon>Rhodobacterales</taxon>
        <taxon>Paracoccaceae</taxon>
        <taxon>Sedimentitalea</taxon>
    </lineage>
</organism>
<evidence type="ECO:0000259" key="2">
    <source>
        <dbReference type="Pfam" id="PF09835"/>
    </source>
</evidence>
<keyword evidence="4" id="KW-1185">Reference proteome</keyword>
<keyword evidence="1" id="KW-0812">Transmembrane</keyword>
<dbReference type="AlphaFoldDB" id="A0A8J7LWW4"/>
<feature type="transmembrane region" description="Helical" evidence="1">
    <location>
        <begin position="80"/>
        <end position="100"/>
    </location>
</feature>
<dbReference type="EMBL" id="JAELVR010000009">
    <property type="protein sequence ID" value="MBJ6372675.1"/>
    <property type="molecule type" value="Genomic_DNA"/>
</dbReference>
<sequence>MVFRRRDRRPMLRATADFLYPKGGWTRAFHYIKHRVRRLPDTPERIARGIWAGVFTTFTPFYTVHFLVAFLIARLLRGNILAALMATFFGNPLTYVPIGFVSLKTGHFLLGDTIEEQAARSFGGKFVDAGGDLKNNFLALFTDREPDWHGLSVFYDEVFLPYLVGGIIPGAITATVCYFLSVPLIRAYQNRRKKIIKKKFDAIRKKAEAKADGVAKAD</sequence>
<proteinExistence type="predicted"/>
<keyword evidence="1" id="KW-0472">Membrane</keyword>
<dbReference type="RefSeq" id="WP_199025546.1">
    <property type="nucleotide sequence ID" value="NZ_JAELVR010000009.1"/>
</dbReference>
<feature type="domain" description="DUF2062" evidence="2">
    <location>
        <begin position="27"/>
        <end position="193"/>
    </location>
</feature>
<dbReference type="PANTHER" id="PTHR40547">
    <property type="entry name" value="SLL0298 PROTEIN"/>
    <property type="match status" value="1"/>
</dbReference>
<protein>
    <submittedName>
        <fullName evidence="3">DUF2062 domain-containing protein</fullName>
    </submittedName>
</protein>
<gene>
    <name evidence="3" type="ORF">JF290_14155</name>
</gene>
<evidence type="ECO:0000256" key="1">
    <source>
        <dbReference type="SAM" id="Phobius"/>
    </source>
</evidence>
<dbReference type="Proteomes" id="UP000619079">
    <property type="component" value="Unassembled WGS sequence"/>
</dbReference>
<evidence type="ECO:0000313" key="4">
    <source>
        <dbReference type="Proteomes" id="UP000619079"/>
    </source>
</evidence>